<dbReference type="GO" id="GO:0006487">
    <property type="term" value="P:protein N-linked glycosylation"/>
    <property type="evidence" value="ECO:0007669"/>
    <property type="project" value="TreeGrafter"/>
</dbReference>
<dbReference type="GO" id="GO:0000136">
    <property type="term" value="C:mannan polymerase complex"/>
    <property type="evidence" value="ECO:0007669"/>
    <property type="project" value="TreeGrafter"/>
</dbReference>
<dbReference type="InterPro" id="IPR039367">
    <property type="entry name" value="Och1-like"/>
</dbReference>
<organism evidence="4 5">
    <name type="scientific">Penicillium diatomitis</name>
    <dbReference type="NCBI Taxonomy" id="2819901"/>
    <lineage>
        <taxon>Eukaryota</taxon>
        <taxon>Fungi</taxon>
        <taxon>Dikarya</taxon>
        <taxon>Ascomycota</taxon>
        <taxon>Pezizomycotina</taxon>
        <taxon>Eurotiomycetes</taxon>
        <taxon>Eurotiomycetidae</taxon>
        <taxon>Eurotiales</taxon>
        <taxon>Aspergillaceae</taxon>
        <taxon>Penicillium</taxon>
    </lineage>
</organism>
<name>A0A9W9XMC9_9EURO</name>
<dbReference type="SUPFAM" id="SSF53448">
    <property type="entry name" value="Nucleotide-diphospho-sugar transferases"/>
    <property type="match status" value="1"/>
</dbReference>
<dbReference type="Proteomes" id="UP001148312">
    <property type="component" value="Unassembled WGS sequence"/>
</dbReference>
<dbReference type="InterPro" id="IPR007577">
    <property type="entry name" value="GlycoTrfase_DXD_sugar-bd_CS"/>
</dbReference>
<reference evidence="4" key="2">
    <citation type="journal article" date="2023" name="IMA Fungus">
        <title>Comparative genomic study of the Penicillium genus elucidates a diverse pangenome and 15 lateral gene transfer events.</title>
        <authorList>
            <person name="Petersen C."/>
            <person name="Sorensen T."/>
            <person name="Nielsen M.R."/>
            <person name="Sondergaard T.E."/>
            <person name="Sorensen J.L."/>
            <person name="Fitzpatrick D.A."/>
            <person name="Frisvad J.C."/>
            <person name="Nielsen K.L."/>
        </authorList>
    </citation>
    <scope>NUCLEOTIDE SEQUENCE</scope>
    <source>
        <strain evidence="4">IBT 30728</strain>
    </source>
</reference>
<accession>A0A9W9XMC9</accession>
<dbReference type="EMBL" id="JAPWDQ010000001">
    <property type="protein sequence ID" value="KAJ5495681.1"/>
    <property type="molecule type" value="Genomic_DNA"/>
</dbReference>
<evidence type="ECO:0000313" key="5">
    <source>
        <dbReference type="Proteomes" id="UP001148312"/>
    </source>
</evidence>
<feature type="compositionally biased region" description="Basic and acidic residues" evidence="2">
    <location>
        <begin position="354"/>
        <end position="369"/>
    </location>
</feature>
<comment type="caution">
    <text evidence="4">The sequence shown here is derived from an EMBL/GenBank/DDBJ whole genome shotgun (WGS) entry which is preliminary data.</text>
</comment>
<dbReference type="PANTHER" id="PTHR31834">
    <property type="entry name" value="INITIATION-SPECIFIC ALPHA-1,6-MANNOSYLTRANSFERASE"/>
    <property type="match status" value="1"/>
</dbReference>
<feature type="compositionally biased region" description="Low complexity" evidence="2">
    <location>
        <begin position="59"/>
        <end position="72"/>
    </location>
</feature>
<keyword evidence="3" id="KW-1133">Transmembrane helix</keyword>
<feature type="region of interest" description="Disordered" evidence="2">
    <location>
        <begin position="354"/>
        <end position="395"/>
    </location>
</feature>
<dbReference type="Pfam" id="PF04488">
    <property type="entry name" value="Gly_transf_sug"/>
    <property type="match status" value="1"/>
</dbReference>
<keyword evidence="5" id="KW-1185">Reference proteome</keyword>
<proteinExistence type="inferred from homology"/>
<evidence type="ECO:0000256" key="3">
    <source>
        <dbReference type="SAM" id="Phobius"/>
    </source>
</evidence>
<evidence type="ECO:0000256" key="2">
    <source>
        <dbReference type="SAM" id="MobiDB-lite"/>
    </source>
</evidence>
<dbReference type="GO" id="GO:0000009">
    <property type="term" value="F:alpha-1,6-mannosyltransferase activity"/>
    <property type="evidence" value="ECO:0007669"/>
    <property type="project" value="InterPro"/>
</dbReference>
<dbReference type="PANTHER" id="PTHR31834:SF8">
    <property type="entry name" value="TRANSFERASE, PUTATIVE (AFU_ORTHOLOGUE AFUA_6G14040)-RELATED"/>
    <property type="match status" value="1"/>
</dbReference>
<evidence type="ECO:0008006" key="6">
    <source>
        <dbReference type="Google" id="ProtNLM"/>
    </source>
</evidence>
<sequence length="395" mass="43823">MLRSPYYMVILIGLFLITLFWLAARDGSTGSSWSLPYGSCSCAEDINDGIRIKPHNSLPSPSTTPSTSTSPSQPKNSAAATPTRIDEDLPSSRLTPQSYYLPFRPSHQLARLPFPAKVWHKAGPNGISEDRQRDMQSWLAVNPSLRHETFTDGSAEYYVKEKFAKFPEIIDTYQDMQVPILKADFLRQLILYAEGGVWSDLDVTCHEPIDTWIPEKYKSQTNVVVGLEFDGNQFASWTIMAKPRTNHIASVIDYIMEKLDETALRANTTVAKITMKDIEDVVALTGPQAMTQAIFRSLSIDLGQPISGIDVADLRAPILLHDVLVLPNAAFAAMQGGWPEDRGPYLVEHHYAGSWKNDDGGETSTDKAAESANEQTDDPAVSSESEEIKSEIRNE</sequence>
<dbReference type="InterPro" id="IPR029044">
    <property type="entry name" value="Nucleotide-diphossugar_trans"/>
</dbReference>
<keyword evidence="3" id="KW-0812">Transmembrane</keyword>
<protein>
    <recommendedName>
        <fullName evidence="6">Initiation-specific alpha-1,6-mannosyltransferase</fullName>
    </recommendedName>
</protein>
<dbReference type="RefSeq" id="XP_056794694.1">
    <property type="nucleotide sequence ID" value="XM_056930401.1"/>
</dbReference>
<comment type="similarity">
    <text evidence="1">Belongs to the glycosyltransferase 32 family.</text>
</comment>
<feature type="transmembrane region" description="Helical" evidence="3">
    <location>
        <begin position="6"/>
        <end position="24"/>
    </location>
</feature>
<dbReference type="AlphaFoldDB" id="A0A9W9XMC9"/>
<evidence type="ECO:0000256" key="1">
    <source>
        <dbReference type="ARBA" id="ARBA00009003"/>
    </source>
</evidence>
<evidence type="ECO:0000313" key="4">
    <source>
        <dbReference type="EMBL" id="KAJ5495681.1"/>
    </source>
</evidence>
<dbReference type="Gene3D" id="3.90.550.20">
    <property type="match status" value="1"/>
</dbReference>
<feature type="compositionally biased region" description="Basic and acidic residues" evidence="2">
    <location>
        <begin position="386"/>
        <end position="395"/>
    </location>
</feature>
<reference evidence="4" key="1">
    <citation type="submission" date="2022-12" db="EMBL/GenBank/DDBJ databases">
        <authorList>
            <person name="Petersen C."/>
        </authorList>
    </citation>
    <scope>NUCLEOTIDE SEQUENCE</scope>
    <source>
        <strain evidence="4">IBT 30728</strain>
    </source>
</reference>
<gene>
    <name evidence="4" type="ORF">N7539_000797</name>
</gene>
<feature type="region of interest" description="Disordered" evidence="2">
    <location>
        <begin position="51"/>
        <end position="92"/>
    </location>
</feature>
<keyword evidence="3" id="KW-0472">Membrane</keyword>
<dbReference type="GeneID" id="81620650"/>